<proteinExistence type="predicted"/>
<comment type="caution">
    <text evidence="5">The sequence shown here is derived from an EMBL/GenBank/DDBJ whole genome shotgun (WGS) entry which is preliminary data.</text>
</comment>
<dbReference type="AlphaFoldDB" id="A0A0R2HC05"/>
<dbReference type="Gene3D" id="3.40.50.300">
    <property type="entry name" value="P-loop containing nucleotide triphosphate hydrolases"/>
    <property type="match status" value="2"/>
</dbReference>
<evidence type="ECO:0000313" key="6">
    <source>
        <dbReference type="Proteomes" id="UP000051992"/>
    </source>
</evidence>
<feature type="domain" description="ABC transporter" evidence="4">
    <location>
        <begin position="308"/>
        <end position="493"/>
    </location>
</feature>
<feature type="region of interest" description="Disordered" evidence="3">
    <location>
        <begin position="227"/>
        <end position="253"/>
    </location>
</feature>
<dbReference type="Pfam" id="PF00005">
    <property type="entry name" value="ABC_tran"/>
    <property type="match status" value="2"/>
</dbReference>
<dbReference type="InterPro" id="IPR027417">
    <property type="entry name" value="P-loop_NTPase"/>
</dbReference>
<dbReference type="PANTHER" id="PTHR42855:SF2">
    <property type="entry name" value="DRUG RESISTANCE ABC TRANSPORTER,ATP-BINDING PROTEIN"/>
    <property type="match status" value="1"/>
</dbReference>
<accession>A0A0R2HC05</accession>
<dbReference type="PROSITE" id="PS50893">
    <property type="entry name" value="ABC_TRANSPORTER_2"/>
    <property type="match status" value="2"/>
</dbReference>
<organism evidence="5 6">
    <name type="scientific">Weissella viridescens</name>
    <name type="common">Lactobacillus viridescens</name>
    <dbReference type="NCBI Taxonomy" id="1629"/>
    <lineage>
        <taxon>Bacteria</taxon>
        <taxon>Bacillati</taxon>
        <taxon>Bacillota</taxon>
        <taxon>Bacilli</taxon>
        <taxon>Lactobacillales</taxon>
        <taxon>Lactobacillaceae</taxon>
        <taxon>Weissella</taxon>
    </lineage>
</organism>
<evidence type="ECO:0000259" key="4">
    <source>
        <dbReference type="PROSITE" id="PS50893"/>
    </source>
</evidence>
<dbReference type="PANTHER" id="PTHR42855">
    <property type="entry name" value="ABC TRANSPORTER ATP-BINDING SUBUNIT"/>
    <property type="match status" value="1"/>
</dbReference>
<keyword evidence="2" id="KW-0067">ATP-binding</keyword>
<dbReference type="SMART" id="SM00382">
    <property type="entry name" value="AAA"/>
    <property type="match status" value="2"/>
</dbReference>
<name>A0A0R2HC05_WEIVI</name>
<dbReference type="InterPro" id="IPR003593">
    <property type="entry name" value="AAA+_ATPase"/>
</dbReference>
<dbReference type="CDD" id="cd03221">
    <property type="entry name" value="ABCF_EF-3"/>
    <property type="match status" value="2"/>
</dbReference>
<evidence type="ECO:0000256" key="2">
    <source>
        <dbReference type="ARBA" id="ARBA00022840"/>
    </source>
</evidence>
<dbReference type="GO" id="GO:0005524">
    <property type="term" value="F:ATP binding"/>
    <property type="evidence" value="ECO:0007669"/>
    <property type="project" value="UniProtKB-KW"/>
</dbReference>
<dbReference type="EMBL" id="JQBM01000001">
    <property type="protein sequence ID" value="KRN46973.1"/>
    <property type="molecule type" value="Genomic_DNA"/>
</dbReference>
<dbReference type="GO" id="GO:0016887">
    <property type="term" value="F:ATP hydrolysis activity"/>
    <property type="evidence" value="ECO:0007669"/>
    <property type="project" value="InterPro"/>
</dbReference>
<evidence type="ECO:0000256" key="1">
    <source>
        <dbReference type="ARBA" id="ARBA00022741"/>
    </source>
</evidence>
<evidence type="ECO:0000256" key="3">
    <source>
        <dbReference type="SAM" id="MobiDB-lite"/>
    </source>
</evidence>
<protein>
    <submittedName>
        <fullName evidence="5">ABC superfamily ATP binding cassette transporter, ABC protein</fullName>
    </submittedName>
</protein>
<dbReference type="PROSITE" id="PS00211">
    <property type="entry name" value="ABC_TRANSPORTER_1"/>
    <property type="match status" value="1"/>
</dbReference>
<reference evidence="5 6" key="1">
    <citation type="journal article" date="2015" name="Genome Announc.">
        <title>Expanding the biotechnology potential of lactobacilli through comparative genomics of 213 strains and associated genera.</title>
        <authorList>
            <person name="Sun Z."/>
            <person name="Harris H.M."/>
            <person name="McCann A."/>
            <person name="Guo C."/>
            <person name="Argimon S."/>
            <person name="Zhang W."/>
            <person name="Yang X."/>
            <person name="Jeffery I.B."/>
            <person name="Cooney J.C."/>
            <person name="Kagawa T.F."/>
            <person name="Liu W."/>
            <person name="Song Y."/>
            <person name="Salvetti E."/>
            <person name="Wrobel A."/>
            <person name="Rasinkangas P."/>
            <person name="Parkhill J."/>
            <person name="Rea M.C."/>
            <person name="O'Sullivan O."/>
            <person name="Ritari J."/>
            <person name="Douillard F.P."/>
            <person name="Paul Ross R."/>
            <person name="Yang R."/>
            <person name="Briner A.E."/>
            <person name="Felis G.E."/>
            <person name="de Vos W.M."/>
            <person name="Barrangou R."/>
            <person name="Klaenhammer T.R."/>
            <person name="Caufield P.W."/>
            <person name="Cui Y."/>
            <person name="Zhang H."/>
            <person name="O'Toole P.W."/>
        </authorList>
    </citation>
    <scope>NUCLEOTIDE SEQUENCE [LARGE SCALE GENOMIC DNA]</scope>
    <source>
        <strain evidence="5 6">DSM 20410</strain>
    </source>
</reference>
<feature type="domain" description="ABC transporter" evidence="4">
    <location>
        <begin position="1"/>
        <end position="208"/>
    </location>
</feature>
<sequence length="495" mass="56031">MKNVSFAYDGQANLFENVSQVLDTSWHLGLVGRNGRGKTTLFKLIQNQLAYQGTLICDVNVQYFPQVVAHPNQTVRTMLEQAVAPEHLWEVEREMQLLGLNVDRIETQIYQTLSGGEQTKVLLALVFANVDDFILLDEPTNHLDAKTRRQVAQYLRQKQGFIVVSHDRQFLDETTDHTLSIEKTQLKRYNGSFSIYEQEKQAQDAYELATKQKLQREIKQLDQAAKQKAHWSDQREQSLTAKPSQVGGKNHGDKGFESARAARTMKKAKQIERHAQQAIDDKELLLKDLEFVEPLTMAVQTPRKSPLVDINCVQLAYQTEPLFAPISLKVVPGDIVGLTGNNGVGKSSLLQALQGTFTGQVTGDLRLASSLTISQVRQTTQHLHGTLKEFSRAHGVDEQALMSMLHKLGLERRAFALPIEQMSRGQQKRVELAQALVKPADLYLWDEPLNYLDVFNQTQIEKVIQTFKPTMIVVEHDQTFLDNIRAQCIELQAVH</sequence>
<dbReference type="NCBIfam" id="NF000355">
    <property type="entry name" value="ribo_prot_ABC_F"/>
    <property type="match status" value="1"/>
</dbReference>
<dbReference type="InterPro" id="IPR017871">
    <property type="entry name" value="ABC_transporter-like_CS"/>
</dbReference>
<dbReference type="SUPFAM" id="SSF52540">
    <property type="entry name" value="P-loop containing nucleoside triphosphate hydrolases"/>
    <property type="match status" value="2"/>
</dbReference>
<keyword evidence="6" id="KW-1185">Reference proteome</keyword>
<dbReference type="Proteomes" id="UP000051992">
    <property type="component" value="Unassembled WGS sequence"/>
</dbReference>
<keyword evidence="1" id="KW-0547">Nucleotide-binding</keyword>
<dbReference type="InterPro" id="IPR051309">
    <property type="entry name" value="ABCF_ATPase"/>
</dbReference>
<evidence type="ECO:0000313" key="5">
    <source>
        <dbReference type="EMBL" id="KRN46973.1"/>
    </source>
</evidence>
<gene>
    <name evidence="5" type="ORF">IV50_GL000240</name>
</gene>
<dbReference type="PATRIC" id="fig|1629.5.peg.244"/>
<dbReference type="InterPro" id="IPR003439">
    <property type="entry name" value="ABC_transporter-like_ATP-bd"/>
</dbReference>